<keyword evidence="1 4" id="KW-0328">Glycosyltransferase</keyword>
<keyword evidence="4" id="KW-0479">Metal-binding</keyword>
<name>A0A1G2FYE2_9BACT</name>
<evidence type="ECO:0000256" key="3">
    <source>
        <dbReference type="ARBA" id="ARBA00022694"/>
    </source>
</evidence>
<dbReference type="InterPro" id="IPR004803">
    <property type="entry name" value="TGT"/>
</dbReference>
<dbReference type="GO" id="GO:0008616">
    <property type="term" value="P:tRNA queuosine(34) biosynthetic process"/>
    <property type="evidence" value="ECO:0007669"/>
    <property type="project" value="UniProtKB-UniRule"/>
</dbReference>
<dbReference type="Proteomes" id="UP000176700">
    <property type="component" value="Unassembled WGS sequence"/>
</dbReference>
<dbReference type="UniPathway" id="UPA00392"/>
<dbReference type="GO" id="GO:0008479">
    <property type="term" value="F:tRNA-guanosine(34) queuine transglycosylase activity"/>
    <property type="evidence" value="ECO:0007669"/>
    <property type="project" value="UniProtKB-UniRule"/>
</dbReference>
<dbReference type="NCBIfam" id="TIGR00449">
    <property type="entry name" value="tgt_general"/>
    <property type="match status" value="1"/>
</dbReference>
<evidence type="ECO:0000313" key="7">
    <source>
        <dbReference type="Proteomes" id="UP000176700"/>
    </source>
</evidence>
<comment type="pathway">
    <text evidence="4">tRNA modification; tRNA-queuosine biosynthesis.</text>
</comment>
<keyword evidence="2 4" id="KW-0808">Transferase</keyword>
<dbReference type="InterPro" id="IPR050076">
    <property type="entry name" value="ArchSynthase1/Queuine_TRR"/>
</dbReference>
<comment type="cofactor">
    <cofactor evidence="4">
        <name>Zn(2+)</name>
        <dbReference type="ChEBI" id="CHEBI:29105"/>
    </cofactor>
    <text evidence="4">Binds 1 zinc ion per subunit.</text>
</comment>
<dbReference type="Gene3D" id="3.20.20.105">
    <property type="entry name" value="Queuine tRNA-ribosyltransferase-like"/>
    <property type="match status" value="1"/>
</dbReference>
<feature type="binding site" evidence="4">
    <location>
        <position position="243"/>
    </location>
    <ligand>
        <name>substrate</name>
    </ligand>
</feature>
<dbReference type="SUPFAM" id="SSF51713">
    <property type="entry name" value="tRNA-guanine transglycosylase"/>
    <property type="match status" value="1"/>
</dbReference>
<comment type="caution">
    <text evidence="4">Lacks conserved residue(s) required for the propagation of feature annotation.</text>
</comment>
<feature type="active site" description="Proton acceptor" evidence="4">
    <location>
        <position position="92"/>
    </location>
</feature>
<comment type="catalytic activity">
    <reaction evidence="4">
        <text>7-aminomethyl-7-carbaguanine + guanosine(34) in tRNA = 7-aminomethyl-7-carbaguanosine(34) in tRNA + guanine</text>
        <dbReference type="Rhea" id="RHEA:24104"/>
        <dbReference type="Rhea" id="RHEA-COMP:10341"/>
        <dbReference type="Rhea" id="RHEA-COMP:10342"/>
        <dbReference type="ChEBI" id="CHEBI:16235"/>
        <dbReference type="ChEBI" id="CHEBI:58703"/>
        <dbReference type="ChEBI" id="CHEBI:74269"/>
        <dbReference type="ChEBI" id="CHEBI:82833"/>
        <dbReference type="EC" id="2.4.2.29"/>
    </reaction>
</comment>
<feature type="binding site" evidence="4">
    <location>
        <position position="175"/>
    </location>
    <ligand>
        <name>substrate</name>
    </ligand>
</feature>
<dbReference type="NCBIfam" id="TIGR00430">
    <property type="entry name" value="Q_tRNA_tgt"/>
    <property type="match status" value="1"/>
</dbReference>
<feature type="domain" description="tRNA-guanine(15) transglycosylase-like" evidence="5">
    <location>
        <begin position="14"/>
        <end position="381"/>
    </location>
</feature>
<feature type="binding site" evidence="4">
    <location>
        <position position="332"/>
    </location>
    <ligand>
        <name>Zn(2+)</name>
        <dbReference type="ChEBI" id="CHEBI:29105"/>
    </ligand>
</feature>
<evidence type="ECO:0000313" key="6">
    <source>
        <dbReference type="EMBL" id="OGZ42867.1"/>
    </source>
</evidence>
<dbReference type="InterPro" id="IPR002616">
    <property type="entry name" value="tRNA_ribo_trans-like"/>
</dbReference>
<keyword evidence="4" id="KW-0862">Zinc</keyword>
<comment type="similarity">
    <text evidence="4">Belongs to the queuine tRNA-ribosyltransferase family.</text>
</comment>
<dbReference type="PANTHER" id="PTHR46499:SF1">
    <property type="entry name" value="QUEUINE TRNA-RIBOSYLTRANSFERASE"/>
    <property type="match status" value="1"/>
</dbReference>
<feature type="region of interest" description="RNA binding" evidence="4">
    <location>
        <begin position="273"/>
        <end position="279"/>
    </location>
</feature>
<proteinExistence type="inferred from homology"/>
<evidence type="ECO:0000259" key="5">
    <source>
        <dbReference type="Pfam" id="PF01702"/>
    </source>
</evidence>
<dbReference type="AlphaFoldDB" id="A0A1G2FYE2"/>
<comment type="subunit">
    <text evidence="4">Homodimer. Within each dimer, one monomer is responsible for RNA recognition and catalysis, while the other monomer binds to the replacement base PreQ1.</text>
</comment>
<evidence type="ECO:0000256" key="1">
    <source>
        <dbReference type="ARBA" id="ARBA00022676"/>
    </source>
</evidence>
<keyword evidence="4" id="KW-0671">Queuosine biosynthesis</keyword>
<dbReference type="GO" id="GO:0005737">
    <property type="term" value="C:cytoplasm"/>
    <property type="evidence" value="ECO:0007669"/>
    <property type="project" value="TreeGrafter"/>
</dbReference>
<feature type="binding site" evidence="4">
    <location>
        <position position="361"/>
    </location>
    <ligand>
        <name>Zn(2+)</name>
        <dbReference type="ChEBI" id="CHEBI:29105"/>
    </ligand>
</feature>
<feature type="binding site" evidence="4">
    <location>
        <position position="330"/>
    </location>
    <ligand>
        <name>Zn(2+)</name>
        <dbReference type="ChEBI" id="CHEBI:29105"/>
    </ligand>
</feature>
<gene>
    <name evidence="4" type="primary">tgt</name>
    <name evidence="6" type="ORF">A2W41_01955</name>
</gene>
<sequence>MFRFRVLKKSKRSNARVGLLETNHGAIETPSFVPVATHAAVKSLVSELVEETGTQVVIANAFHLHLKPGEKTIRSSGGLHAFMNWSRPIMTDSGGYQVFSLGFGRDLRLKKVARGKNALARNDIIELGVQPKSVTITQKGVYFRSPINGDMLFLGPRESIMIQERLGADIMFAFDECTPPNASYEYVAVSVERTHRWAKTSLETKKSSQALFGIMHGSTFRDLREKSADFINSLGFDGFGIGGDLGASMRSTQQILKWSFDRVDVLKPRHLLGIGHLTDIIPIVKYGVDLFDCTAPTHYARRGIAFVSNKALDLRKRRFLKDQHSLNRYCNCFVCKSYTRSYISHLIRANEITGLQLLTFHNLYYFNEYVKRIREDIRKGRV</sequence>
<feature type="binding site" evidence="4">
    <location>
        <begin position="92"/>
        <end position="96"/>
    </location>
    <ligand>
        <name>substrate</name>
    </ligand>
</feature>
<protein>
    <recommendedName>
        <fullName evidence="4">Queuine tRNA-ribosyltransferase</fullName>
        <ecNumber evidence="4">2.4.2.29</ecNumber>
    </recommendedName>
    <alternativeName>
        <fullName evidence="4">Guanine insertion enzyme</fullName>
    </alternativeName>
    <alternativeName>
        <fullName evidence="4">tRNA-guanine transglycosylase</fullName>
    </alternativeName>
</protein>
<accession>A0A1G2FYE2</accession>
<evidence type="ECO:0000256" key="4">
    <source>
        <dbReference type="HAMAP-Rule" id="MF_00168"/>
    </source>
</evidence>
<dbReference type="GO" id="GO:0046872">
    <property type="term" value="F:metal ion binding"/>
    <property type="evidence" value="ECO:0007669"/>
    <property type="project" value="UniProtKB-KW"/>
</dbReference>
<keyword evidence="3 4" id="KW-0819">tRNA processing</keyword>
<organism evidence="6 7">
    <name type="scientific">Candidatus Ryanbacteria bacterium RIFCSPHIGHO2_01_45_13</name>
    <dbReference type="NCBI Taxonomy" id="1802112"/>
    <lineage>
        <taxon>Bacteria</taxon>
        <taxon>Candidatus Ryaniibacteriota</taxon>
    </lineage>
</organism>
<dbReference type="EMBL" id="MHNI01000012">
    <property type="protein sequence ID" value="OGZ42867.1"/>
    <property type="molecule type" value="Genomic_DNA"/>
</dbReference>
<dbReference type="Pfam" id="PF01702">
    <property type="entry name" value="TGT"/>
    <property type="match status" value="1"/>
</dbReference>
<evidence type="ECO:0000256" key="2">
    <source>
        <dbReference type="ARBA" id="ARBA00022679"/>
    </source>
</evidence>
<comment type="function">
    <text evidence="4">Catalyzes the base-exchange of a guanine (G) residue with the queuine precursor 7-aminomethyl-7-deazaguanine (PreQ1) at position 34 (anticodon wobble position) in tRNAs with GU(N) anticodons (tRNA-Asp, -Asn, -His and -Tyr). Catalysis occurs through a double-displacement mechanism. The nucleophile active site attacks the C1' of nucleotide 34 to detach the guanine base from the RNA, forming a covalent enzyme-RNA intermediate. The proton acceptor active site deprotonates the incoming PreQ1, allowing a nucleophilic attack on the C1' of the ribose to form the product. After dissociation, two additional enzymatic reactions on the tRNA convert PreQ1 to queuine (Q), resulting in the hypermodified nucleoside queuosine (7-(((4,5-cis-dihydroxy-2-cyclopenten-1-yl)amino)methyl)-7-deazaguanosine).</text>
</comment>
<dbReference type="InterPro" id="IPR036511">
    <property type="entry name" value="TGT-like_sf"/>
</dbReference>
<dbReference type="HAMAP" id="MF_00168">
    <property type="entry name" value="Q_tRNA_Tgt"/>
    <property type="match status" value="1"/>
</dbReference>
<dbReference type="PANTHER" id="PTHR46499">
    <property type="entry name" value="QUEUINE TRNA-RIBOSYLTRANSFERASE"/>
    <property type="match status" value="1"/>
</dbReference>
<feature type="binding site" evidence="4">
    <location>
        <position position="335"/>
    </location>
    <ligand>
        <name>Zn(2+)</name>
        <dbReference type="ChEBI" id="CHEBI:29105"/>
    </ligand>
</feature>
<feature type="active site" description="Nucleophile" evidence="4">
    <location>
        <position position="292"/>
    </location>
</feature>
<comment type="caution">
    <text evidence="6">The sequence shown here is derived from an EMBL/GenBank/DDBJ whole genome shotgun (WGS) entry which is preliminary data.</text>
</comment>
<dbReference type="EC" id="2.4.2.29" evidence="4"/>
<reference evidence="6 7" key="1">
    <citation type="journal article" date="2016" name="Nat. Commun.">
        <title>Thousands of microbial genomes shed light on interconnected biogeochemical processes in an aquifer system.</title>
        <authorList>
            <person name="Anantharaman K."/>
            <person name="Brown C.T."/>
            <person name="Hug L.A."/>
            <person name="Sharon I."/>
            <person name="Castelle C.J."/>
            <person name="Probst A.J."/>
            <person name="Thomas B.C."/>
            <person name="Singh A."/>
            <person name="Wilkins M.J."/>
            <person name="Karaoz U."/>
            <person name="Brodie E.L."/>
            <person name="Williams K.H."/>
            <person name="Hubbard S.S."/>
            <person name="Banfield J.F."/>
        </authorList>
    </citation>
    <scope>NUCLEOTIDE SEQUENCE [LARGE SCALE GENOMIC DNA]</scope>
</reference>